<gene>
    <name evidence="1" type="ORF">BV22DRAFT_984947</name>
</gene>
<dbReference type="Proteomes" id="UP000790709">
    <property type="component" value="Unassembled WGS sequence"/>
</dbReference>
<sequence length="60" mass="6918">VTLRDVCYSPNARDNLISESRMDRNGMEITKRHGRLTISKPNGDIVMEGKLRHNLYEVNC</sequence>
<keyword evidence="2" id="KW-1185">Reference proteome</keyword>
<feature type="non-terminal residue" evidence="1">
    <location>
        <position position="1"/>
    </location>
</feature>
<dbReference type="EMBL" id="MU267098">
    <property type="protein sequence ID" value="KAH7917367.1"/>
    <property type="molecule type" value="Genomic_DNA"/>
</dbReference>
<evidence type="ECO:0000313" key="2">
    <source>
        <dbReference type="Proteomes" id="UP000790709"/>
    </source>
</evidence>
<reference evidence="1" key="1">
    <citation type="journal article" date="2021" name="New Phytol.">
        <title>Evolutionary innovations through gain and loss of genes in the ectomycorrhizal Boletales.</title>
        <authorList>
            <person name="Wu G."/>
            <person name="Miyauchi S."/>
            <person name="Morin E."/>
            <person name="Kuo A."/>
            <person name="Drula E."/>
            <person name="Varga T."/>
            <person name="Kohler A."/>
            <person name="Feng B."/>
            <person name="Cao Y."/>
            <person name="Lipzen A."/>
            <person name="Daum C."/>
            <person name="Hundley H."/>
            <person name="Pangilinan J."/>
            <person name="Johnson J."/>
            <person name="Barry K."/>
            <person name="LaButti K."/>
            <person name="Ng V."/>
            <person name="Ahrendt S."/>
            <person name="Min B."/>
            <person name="Choi I.G."/>
            <person name="Park H."/>
            <person name="Plett J.M."/>
            <person name="Magnuson J."/>
            <person name="Spatafora J.W."/>
            <person name="Nagy L.G."/>
            <person name="Henrissat B."/>
            <person name="Grigoriev I.V."/>
            <person name="Yang Z.L."/>
            <person name="Xu J."/>
            <person name="Martin F.M."/>
        </authorList>
    </citation>
    <scope>NUCLEOTIDE SEQUENCE</scope>
    <source>
        <strain evidence="1">KUC20120723A-06</strain>
    </source>
</reference>
<proteinExistence type="predicted"/>
<protein>
    <submittedName>
        <fullName evidence="1">Uncharacterized protein</fullName>
    </submittedName>
</protein>
<evidence type="ECO:0000313" key="1">
    <source>
        <dbReference type="EMBL" id="KAH7917367.1"/>
    </source>
</evidence>
<organism evidence="1 2">
    <name type="scientific">Leucogyrophana mollusca</name>
    <dbReference type="NCBI Taxonomy" id="85980"/>
    <lineage>
        <taxon>Eukaryota</taxon>
        <taxon>Fungi</taxon>
        <taxon>Dikarya</taxon>
        <taxon>Basidiomycota</taxon>
        <taxon>Agaricomycotina</taxon>
        <taxon>Agaricomycetes</taxon>
        <taxon>Agaricomycetidae</taxon>
        <taxon>Boletales</taxon>
        <taxon>Boletales incertae sedis</taxon>
        <taxon>Leucogyrophana</taxon>
    </lineage>
</organism>
<feature type="non-terminal residue" evidence="1">
    <location>
        <position position="60"/>
    </location>
</feature>
<accession>A0ACB8AVR7</accession>
<comment type="caution">
    <text evidence="1">The sequence shown here is derived from an EMBL/GenBank/DDBJ whole genome shotgun (WGS) entry which is preliminary data.</text>
</comment>
<name>A0ACB8AVR7_9AGAM</name>